<evidence type="ECO:0000313" key="1">
    <source>
        <dbReference type="EMBL" id="RSX57246.1"/>
    </source>
</evidence>
<organism evidence="1 2">
    <name type="scientific">Bifidobacterium samirii</name>
    <dbReference type="NCBI Taxonomy" id="2306974"/>
    <lineage>
        <taxon>Bacteria</taxon>
        <taxon>Bacillati</taxon>
        <taxon>Actinomycetota</taxon>
        <taxon>Actinomycetes</taxon>
        <taxon>Bifidobacteriales</taxon>
        <taxon>Bifidobacteriaceae</taxon>
        <taxon>Bifidobacterium</taxon>
    </lineage>
</organism>
<keyword evidence="2" id="KW-1185">Reference proteome</keyword>
<dbReference type="Proteomes" id="UP000287470">
    <property type="component" value="Unassembled WGS sequence"/>
</dbReference>
<gene>
    <name evidence="1" type="ORF">D2E24_0839</name>
</gene>
<proteinExistence type="predicted"/>
<name>A0A430FV26_9BIFI</name>
<dbReference type="EMBL" id="QXGK01000006">
    <property type="protein sequence ID" value="RSX57246.1"/>
    <property type="molecule type" value="Genomic_DNA"/>
</dbReference>
<dbReference type="AlphaFoldDB" id="A0A430FV26"/>
<reference evidence="1 2" key="1">
    <citation type="submission" date="2018-09" db="EMBL/GenBank/DDBJ databases">
        <title>Characterization of the phylogenetic diversity of five novel species belonging to the genus Bifidobacterium.</title>
        <authorList>
            <person name="Lugli G.A."/>
            <person name="Duranti S."/>
            <person name="Milani C."/>
        </authorList>
    </citation>
    <scope>NUCLEOTIDE SEQUENCE [LARGE SCALE GENOMIC DNA]</scope>
    <source>
        <strain evidence="1 2">2033B</strain>
    </source>
</reference>
<evidence type="ECO:0000313" key="2">
    <source>
        <dbReference type="Proteomes" id="UP000287470"/>
    </source>
</evidence>
<accession>A0A430FV26</accession>
<comment type="caution">
    <text evidence="1">The sequence shown here is derived from an EMBL/GenBank/DDBJ whole genome shotgun (WGS) entry which is preliminary data.</text>
</comment>
<protein>
    <submittedName>
        <fullName evidence="1">Acyl carrier protein</fullName>
    </submittedName>
</protein>
<sequence length="100" mass="10715">MTRNSKVNSTYKRIPHHTTTAAMRMVTRAANGDGVLSDGISNAQSARHLASDVRGDMLIAEAQEYGIVDDDATEASTIPNDVLIELGLTPGEVEARVNPH</sequence>